<dbReference type="InterPro" id="IPR046505">
    <property type="entry name" value="DUF6683"/>
</dbReference>
<evidence type="ECO:0000313" key="2">
    <source>
        <dbReference type="EMBL" id="VTR49993.1"/>
    </source>
</evidence>
<sequence length="244" mass="27253">MTTLKKTSGIFLLLYLFVENVFGQIGNPGLMYQGAFNNAMFLTTKSAIESSVKNAPDKDINGKLSKSAVAELTFVASSKVHEKVLDLIANIAAKGDHDRARSAVKTIGKANFMLQFDNLLLPYELNRFNVPDVFTAFIILSWQAISGKDARVYRAGVQRFRKEIHNAMRNNHLVVRFTNDQKQEIAEILSYMAIFFTVASREQSKNGDSAALNLTRQHIRQAVISVSGIDLTKCRFDDNGLTEK</sequence>
<dbReference type="Proteomes" id="UP000308196">
    <property type="component" value="Chromosome"/>
</dbReference>
<dbReference type="STRING" id="1123265.GCA_000686625_04160"/>
<dbReference type="RefSeq" id="WP_138096959.1">
    <property type="nucleotide sequence ID" value="NZ_CP141191.1"/>
</dbReference>
<dbReference type="GeneID" id="78464615"/>
<name>A0A4U9VTT6_9SPHI</name>
<accession>A0A4U9VTT6</accession>
<organism evidence="2 3">
    <name type="scientific">Sphingobacterium thalpophilum</name>
    <dbReference type="NCBI Taxonomy" id="259"/>
    <lineage>
        <taxon>Bacteria</taxon>
        <taxon>Pseudomonadati</taxon>
        <taxon>Bacteroidota</taxon>
        <taxon>Sphingobacteriia</taxon>
        <taxon>Sphingobacteriales</taxon>
        <taxon>Sphingobacteriaceae</taxon>
        <taxon>Sphingobacterium</taxon>
    </lineage>
</organism>
<reference evidence="2 3" key="1">
    <citation type="submission" date="2019-05" db="EMBL/GenBank/DDBJ databases">
        <authorList>
            <consortium name="Pathogen Informatics"/>
        </authorList>
    </citation>
    <scope>NUCLEOTIDE SEQUENCE [LARGE SCALE GENOMIC DNA]</scope>
    <source>
        <strain evidence="2 3">NCTC11429</strain>
    </source>
</reference>
<dbReference type="AlphaFoldDB" id="A0A4U9VTT6"/>
<dbReference type="EMBL" id="LR590484">
    <property type="protein sequence ID" value="VTR49993.1"/>
    <property type="molecule type" value="Genomic_DNA"/>
</dbReference>
<reference evidence="1 4" key="2">
    <citation type="submission" date="2024-06" db="EMBL/GenBank/DDBJ databases">
        <title>Soil Sphingobacterium thalpophilum.</title>
        <authorList>
            <person name="Yang J."/>
            <person name="Li J."/>
        </authorList>
    </citation>
    <scope>NUCLEOTIDE SEQUENCE [LARGE SCALE GENOMIC DNA]</scope>
    <source>
        <strain evidence="1 4">22g91tb</strain>
    </source>
</reference>
<dbReference type="Pfam" id="PF20388">
    <property type="entry name" value="DUF6683"/>
    <property type="match status" value="1"/>
</dbReference>
<evidence type="ECO:0000313" key="4">
    <source>
        <dbReference type="Proteomes" id="UP001566204"/>
    </source>
</evidence>
<keyword evidence="4" id="KW-1185">Reference proteome</keyword>
<dbReference type="KEGG" id="stha:NCTC11429_03992"/>
<dbReference type="EMBL" id="JBEOQB010000004">
    <property type="protein sequence ID" value="MEZ0453131.1"/>
    <property type="molecule type" value="Genomic_DNA"/>
</dbReference>
<dbReference type="Proteomes" id="UP001566204">
    <property type="component" value="Unassembled WGS sequence"/>
</dbReference>
<gene>
    <name evidence="1" type="ORF">ABTW24_16165</name>
    <name evidence="2" type="ORF">NCTC11429_03992</name>
</gene>
<proteinExistence type="predicted"/>
<protein>
    <submittedName>
        <fullName evidence="1">DUF6683 family protein</fullName>
    </submittedName>
</protein>
<evidence type="ECO:0000313" key="3">
    <source>
        <dbReference type="Proteomes" id="UP000308196"/>
    </source>
</evidence>
<evidence type="ECO:0000313" key="1">
    <source>
        <dbReference type="EMBL" id="MEZ0453131.1"/>
    </source>
</evidence>